<comment type="caution">
    <text evidence="4">The sequence shown here is derived from an EMBL/GenBank/DDBJ whole genome shotgun (WGS) entry which is preliminary data.</text>
</comment>
<keyword evidence="2" id="KW-0408">Iron</keyword>
<dbReference type="InterPro" id="IPR051691">
    <property type="entry name" value="Metab_Enz_Cyan_OpOx_G3PDH"/>
</dbReference>
<dbReference type="PANTHER" id="PTHR42949">
    <property type="entry name" value="ANAEROBIC GLYCEROL-3-PHOSPHATE DEHYDROGENASE SUBUNIT B"/>
    <property type="match status" value="1"/>
</dbReference>
<dbReference type="InterPro" id="IPR001041">
    <property type="entry name" value="2Fe-2S_ferredoxin-type"/>
</dbReference>
<dbReference type="SUPFAM" id="SSF54292">
    <property type="entry name" value="2Fe-2S ferredoxin-like"/>
    <property type="match status" value="1"/>
</dbReference>
<dbReference type="Pfam" id="PF00106">
    <property type="entry name" value="adh_short"/>
    <property type="match status" value="1"/>
</dbReference>
<dbReference type="OrthoDB" id="1393670at2759"/>
<accession>A0A812R6B2</accession>
<name>A0A812R6B2_SYMPI</name>
<keyword evidence="1" id="KW-0560">Oxidoreductase</keyword>
<gene>
    <name evidence="4" type="primary">mas1</name>
    <name evidence="4" type="ORF">SPIL2461_LOCUS10362</name>
</gene>
<dbReference type="Gene3D" id="3.10.20.440">
    <property type="entry name" value="2Fe-2S iron-sulphur cluster binding domain, sarcosine oxidase, alpha subunit, N-terminal domain"/>
    <property type="match status" value="1"/>
</dbReference>
<dbReference type="PRINTS" id="PR00080">
    <property type="entry name" value="SDRFAMILY"/>
</dbReference>
<dbReference type="PANTHER" id="PTHR42949:SF3">
    <property type="entry name" value="ANAEROBIC GLYCEROL-3-PHOSPHATE DEHYDROGENASE SUBUNIT B"/>
    <property type="match status" value="1"/>
</dbReference>
<dbReference type="GO" id="GO:0016491">
    <property type="term" value="F:oxidoreductase activity"/>
    <property type="evidence" value="ECO:0007669"/>
    <property type="project" value="UniProtKB-KW"/>
</dbReference>
<dbReference type="GO" id="GO:0051536">
    <property type="term" value="F:iron-sulfur cluster binding"/>
    <property type="evidence" value="ECO:0007669"/>
    <property type="project" value="UniProtKB-KW"/>
</dbReference>
<dbReference type="PROSITE" id="PS51085">
    <property type="entry name" value="2FE2S_FER_2"/>
    <property type="match status" value="1"/>
</dbReference>
<dbReference type="Proteomes" id="UP000649617">
    <property type="component" value="Unassembled WGS sequence"/>
</dbReference>
<dbReference type="InterPro" id="IPR036188">
    <property type="entry name" value="FAD/NAD-bd_sf"/>
</dbReference>
<keyword evidence="5" id="KW-1185">Reference proteome</keyword>
<dbReference type="SUPFAM" id="SSF51905">
    <property type="entry name" value="FAD/NAD(P)-binding domain"/>
    <property type="match status" value="1"/>
</dbReference>
<dbReference type="Gene3D" id="3.40.50.720">
    <property type="entry name" value="NAD(P)-binding Rossmann-like Domain"/>
    <property type="match status" value="1"/>
</dbReference>
<dbReference type="InterPro" id="IPR036291">
    <property type="entry name" value="NAD(P)-bd_dom_sf"/>
</dbReference>
<dbReference type="EMBL" id="CAJNIZ010019128">
    <property type="protein sequence ID" value="CAE7421684.1"/>
    <property type="molecule type" value="Genomic_DNA"/>
</dbReference>
<dbReference type="AlphaFoldDB" id="A0A812R6B2"/>
<dbReference type="InterPro" id="IPR042204">
    <property type="entry name" value="2Fe-2S-bd_N"/>
</dbReference>
<proteinExistence type="predicted"/>
<evidence type="ECO:0000256" key="1">
    <source>
        <dbReference type="ARBA" id="ARBA00023002"/>
    </source>
</evidence>
<dbReference type="Pfam" id="PF07992">
    <property type="entry name" value="Pyr_redox_2"/>
    <property type="match status" value="1"/>
</dbReference>
<evidence type="ECO:0000256" key="2">
    <source>
        <dbReference type="ARBA" id="ARBA00023014"/>
    </source>
</evidence>
<dbReference type="InterPro" id="IPR023753">
    <property type="entry name" value="FAD/NAD-binding_dom"/>
</dbReference>
<protein>
    <submittedName>
        <fullName evidence="4">Mas1 protein</fullName>
    </submittedName>
</protein>
<evidence type="ECO:0000313" key="4">
    <source>
        <dbReference type="EMBL" id="CAE7421684.1"/>
    </source>
</evidence>
<dbReference type="PROSITE" id="PS00061">
    <property type="entry name" value="ADH_SHORT"/>
    <property type="match status" value="1"/>
</dbReference>
<dbReference type="PRINTS" id="PR00081">
    <property type="entry name" value="GDHRDH"/>
</dbReference>
<keyword evidence="2" id="KW-0411">Iron-sulfur</keyword>
<feature type="non-terminal residue" evidence="4">
    <location>
        <position position="611"/>
    </location>
</feature>
<keyword evidence="2" id="KW-0479">Metal-binding</keyword>
<evidence type="ECO:0000313" key="5">
    <source>
        <dbReference type="Proteomes" id="UP000649617"/>
    </source>
</evidence>
<dbReference type="InterPro" id="IPR020904">
    <property type="entry name" value="Sc_DH/Rdtase_CS"/>
</dbReference>
<dbReference type="Pfam" id="PF13510">
    <property type="entry name" value="Fer2_4"/>
    <property type="match status" value="1"/>
</dbReference>
<dbReference type="SUPFAM" id="SSF51735">
    <property type="entry name" value="NAD(P)-binding Rossmann-fold domains"/>
    <property type="match status" value="1"/>
</dbReference>
<sequence length="611" mass="65047">MTPDARIVLVSGASRGIGLSVAETLLAEGYRVSAGARDTAATQSRLGEHPRLLVCRYDAQDPDSQRAWVERTVATWGGIDALVNNAGIAEPFAIEDEDEAVLDRLFAVNVKAPLRLTRLCLPHLRASGRGRVINVSSLSGKRVKNDNVGYAMSKFALMALTHGTRRLGWDDGLRATALCPSFVRTDLTAEVTKIDREAMIDPEDLGRSVAYLLALPNSASVAELLVNCRLEGPRLRFRLDGRAVEGAAGDSLLTAILLNGRVLRRAEFGGGHRAGFCLMGACQDCYVQLDDGRRLRACQTPLEAGMSVRTTAGTHAPRIVIVGAGPAGVRAAERLVAAGLRPSVIDEGQAAGGQIYKQPAPHHAADGATLYGSEAGKAAALHARFAALRGRIDYRAKTLVWDAVPGRLHLQDLAAGGTGALDWSHLILATGAMDRVMPLPGWTLPGVFTLGGAQSLLKTQGCLIGRRTGFVGTGPLLYWVAVQYARAGADIAAVLDTTGFGRQLAKGVGLLGAPDFLRRGLAFVSELKRRGVPVYRGITAPEVLGEREVAGLSFRHGGQRLELACDAVALGHGLRSEIALADLLDLPFAYRRDQQQWTPRRDAAGRTPMPG</sequence>
<evidence type="ECO:0000259" key="3">
    <source>
        <dbReference type="PROSITE" id="PS51085"/>
    </source>
</evidence>
<dbReference type="InterPro" id="IPR036010">
    <property type="entry name" value="2Fe-2S_ferredoxin-like_sf"/>
</dbReference>
<reference evidence="4" key="1">
    <citation type="submission" date="2021-02" db="EMBL/GenBank/DDBJ databases">
        <authorList>
            <person name="Dougan E. K."/>
            <person name="Rhodes N."/>
            <person name="Thang M."/>
            <person name="Chan C."/>
        </authorList>
    </citation>
    <scope>NUCLEOTIDE SEQUENCE</scope>
</reference>
<organism evidence="4 5">
    <name type="scientific">Symbiodinium pilosum</name>
    <name type="common">Dinoflagellate</name>
    <dbReference type="NCBI Taxonomy" id="2952"/>
    <lineage>
        <taxon>Eukaryota</taxon>
        <taxon>Sar</taxon>
        <taxon>Alveolata</taxon>
        <taxon>Dinophyceae</taxon>
        <taxon>Suessiales</taxon>
        <taxon>Symbiodiniaceae</taxon>
        <taxon>Symbiodinium</taxon>
    </lineage>
</organism>
<feature type="domain" description="2Fe-2S ferredoxin-type" evidence="3">
    <location>
        <begin position="233"/>
        <end position="314"/>
    </location>
</feature>
<dbReference type="InterPro" id="IPR002347">
    <property type="entry name" value="SDR_fam"/>
</dbReference>
<dbReference type="Gene3D" id="3.50.50.60">
    <property type="entry name" value="FAD/NAD(P)-binding domain"/>
    <property type="match status" value="3"/>
</dbReference>